<comment type="caution">
    <text evidence="1">The sequence shown here is derived from an EMBL/GenBank/DDBJ whole genome shotgun (WGS) entry which is preliminary data.</text>
</comment>
<name>A0A392WCA6_9FABA</name>
<protein>
    <submittedName>
        <fullName evidence="1">Uncharacterized protein</fullName>
    </submittedName>
</protein>
<dbReference type="EMBL" id="LXQA011441111">
    <property type="protein sequence ID" value="MCI97362.1"/>
    <property type="molecule type" value="Genomic_DNA"/>
</dbReference>
<feature type="non-terminal residue" evidence="1">
    <location>
        <position position="22"/>
    </location>
</feature>
<dbReference type="Proteomes" id="UP000265520">
    <property type="component" value="Unassembled WGS sequence"/>
</dbReference>
<reference evidence="1 2" key="1">
    <citation type="journal article" date="2018" name="Front. Plant Sci.">
        <title>Red Clover (Trifolium pratense) and Zigzag Clover (T. medium) - A Picture of Genomic Similarities and Differences.</title>
        <authorList>
            <person name="Dluhosova J."/>
            <person name="Istvanek J."/>
            <person name="Nedelnik J."/>
            <person name="Repkova J."/>
        </authorList>
    </citation>
    <scope>NUCLEOTIDE SEQUENCE [LARGE SCALE GENOMIC DNA]</scope>
    <source>
        <strain evidence="2">cv. 10/8</strain>
        <tissue evidence="1">Leaf</tissue>
    </source>
</reference>
<keyword evidence="2" id="KW-1185">Reference proteome</keyword>
<proteinExistence type="predicted"/>
<dbReference type="AlphaFoldDB" id="A0A392WCA6"/>
<sequence length="22" mass="2596">MENCSYIFQGMNLPYRSILTSK</sequence>
<evidence type="ECO:0000313" key="2">
    <source>
        <dbReference type="Proteomes" id="UP000265520"/>
    </source>
</evidence>
<accession>A0A392WCA6</accession>
<organism evidence="1 2">
    <name type="scientific">Trifolium medium</name>
    <dbReference type="NCBI Taxonomy" id="97028"/>
    <lineage>
        <taxon>Eukaryota</taxon>
        <taxon>Viridiplantae</taxon>
        <taxon>Streptophyta</taxon>
        <taxon>Embryophyta</taxon>
        <taxon>Tracheophyta</taxon>
        <taxon>Spermatophyta</taxon>
        <taxon>Magnoliopsida</taxon>
        <taxon>eudicotyledons</taxon>
        <taxon>Gunneridae</taxon>
        <taxon>Pentapetalae</taxon>
        <taxon>rosids</taxon>
        <taxon>fabids</taxon>
        <taxon>Fabales</taxon>
        <taxon>Fabaceae</taxon>
        <taxon>Papilionoideae</taxon>
        <taxon>50 kb inversion clade</taxon>
        <taxon>NPAAA clade</taxon>
        <taxon>Hologalegina</taxon>
        <taxon>IRL clade</taxon>
        <taxon>Trifolieae</taxon>
        <taxon>Trifolium</taxon>
    </lineage>
</organism>
<evidence type="ECO:0000313" key="1">
    <source>
        <dbReference type="EMBL" id="MCI97362.1"/>
    </source>
</evidence>